<dbReference type="GO" id="GO:0051382">
    <property type="term" value="P:kinetochore assembly"/>
    <property type="evidence" value="ECO:0007669"/>
    <property type="project" value="TreeGrafter"/>
</dbReference>
<keyword evidence="8" id="KW-0131">Cell cycle</keyword>
<keyword evidence="7" id="KW-0175">Coiled coil</keyword>
<evidence type="ECO:0000256" key="2">
    <source>
        <dbReference type="ARBA" id="ARBA00008643"/>
    </source>
</evidence>
<reference evidence="10 11" key="1">
    <citation type="journal article" date="2010" name="Nat. Biotechnol.">
        <title>Genome sequence of the model mushroom Schizophyllum commune.</title>
        <authorList>
            <person name="Ohm R.A."/>
            <person name="de Jong J.F."/>
            <person name="Lugones L.G."/>
            <person name="Aerts A."/>
            <person name="Kothe E."/>
            <person name="Stajich J.E."/>
            <person name="de Vries R.P."/>
            <person name="Record E."/>
            <person name="Levasseur A."/>
            <person name="Baker S.E."/>
            <person name="Bartholomew K.A."/>
            <person name="Coutinho P.M."/>
            <person name="Erdmann S."/>
            <person name="Fowler T.J."/>
            <person name="Gathman A.C."/>
            <person name="Lombard V."/>
            <person name="Henrissat B."/>
            <person name="Knabe N."/>
            <person name="Kuees U."/>
            <person name="Lilly W.W."/>
            <person name="Lindquist E."/>
            <person name="Lucas S."/>
            <person name="Magnuson J.K."/>
            <person name="Piumi F."/>
            <person name="Raudaskoski M."/>
            <person name="Salamov A."/>
            <person name="Schmutz J."/>
            <person name="Schwarze F.W.M.R."/>
            <person name="vanKuyk P.A."/>
            <person name="Horton J.S."/>
            <person name="Grigoriev I.V."/>
            <person name="Woesten H.A.B."/>
        </authorList>
    </citation>
    <scope>NUCLEOTIDE SEQUENCE [LARGE SCALE GENOMIC DNA]</scope>
    <source>
        <strain evidence="11">H4-8 / FGSC 9210</strain>
    </source>
</reference>
<keyword evidence="3" id="KW-0158">Chromosome</keyword>
<organism evidence="11">
    <name type="scientific">Schizophyllum commune (strain H4-8 / FGSC 9210)</name>
    <name type="common">Split gill fungus</name>
    <dbReference type="NCBI Taxonomy" id="578458"/>
    <lineage>
        <taxon>Eukaryota</taxon>
        <taxon>Fungi</taxon>
        <taxon>Dikarya</taxon>
        <taxon>Basidiomycota</taxon>
        <taxon>Agaricomycotina</taxon>
        <taxon>Agaricomycetes</taxon>
        <taxon>Agaricomycetidae</taxon>
        <taxon>Agaricales</taxon>
        <taxon>Schizophyllaceae</taxon>
        <taxon>Schizophyllum</taxon>
    </lineage>
</organism>
<dbReference type="InParanoid" id="D8PVF1"/>
<dbReference type="InterPro" id="IPR008685">
    <property type="entry name" value="Centromere_Mis12"/>
</dbReference>
<dbReference type="FunCoup" id="D8PVF1">
    <property type="interactions" value="3"/>
</dbReference>
<dbReference type="GO" id="GO:0000444">
    <property type="term" value="C:MIS12/MIND type complex"/>
    <property type="evidence" value="ECO:0007669"/>
    <property type="project" value="TreeGrafter"/>
</dbReference>
<comment type="similarity">
    <text evidence="2">Belongs to the mis12 family.</text>
</comment>
<dbReference type="Proteomes" id="UP000007431">
    <property type="component" value="Unassembled WGS sequence"/>
</dbReference>
<keyword evidence="6" id="KW-0995">Kinetochore</keyword>
<evidence type="ECO:0000256" key="6">
    <source>
        <dbReference type="ARBA" id="ARBA00022838"/>
    </source>
</evidence>
<keyword evidence="11" id="KW-1185">Reference proteome</keyword>
<keyword evidence="9" id="KW-0137">Centromere</keyword>
<dbReference type="PANTHER" id="PTHR14527:SF2">
    <property type="entry name" value="PROTEIN MIS12 HOMOLOG"/>
    <property type="match status" value="1"/>
</dbReference>
<dbReference type="OMA" id="HAIDHTM"/>
<evidence type="ECO:0000313" key="11">
    <source>
        <dbReference type="Proteomes" id="UP000007431"/>
    </source>
</evidence>
<comment type="subcellular location">
    <subcellularLocation>
        <location evidence="1">Chromosome</location>
        <location evidence="1">Centromere</location>
        <location evidence="1">Kinetochore</location>
    </subcellularLocation>
</comment>
<evidence type="ECO:0000256" key="8">
    <source>
        <dbReference type="ARBA" id="ARBA00023306"/>
    </source>
</evidence>
<dbReference type="KEGG" id="scm:SCHCO_02607751"/>
<dbReference type="GO" id="GO:0051301">
    <property type="term" value="P:cell division"/>
    <property type="evidence" value="ECO:0007669"/>
    <property type="project" value="UniProtKB-KW"/>
</dbReference>
<sequence length="276" mass="30765">MANAPTPNGRPQVSPLLLAEALGFVPQLILDDITNVGNDCIGQSLLGIEQFLKTEWAEKAGDDPEMLEDRMQEVEHGLHQCQTLLEHYTDIAFDSFEAWCLRNIFAVPPGLPYVLPHQEGLDLTTTPEQEQELLDEINALREQLANEKKISRLAQRAIRITTAERREAEKDLQRVSIVNRDDLKDLKRVPEKVVELQQAIAELPETEPAPALAAPPVHRPWEADRDSYVAWVTSQLVARAAIGAPTTSSSTSQPPSQDPAETDFMERLLETLNGPQ</sequence>
<dbReference type="VEuPathDB" id="FungiDB:SCHCODRAFT_02607751"/>
<dbReference type="OrthoDB" id="1884855at2759"/>
<dbReference type="EMBL" id="GL377303">
    <property type="protein sequence ID" value="EFJ00022.1"/>
    <property type="molecule type" value="Genomic_DNA"/>
</dbReference>
<evidence type="ECO:0000313" key="10">
    <source>
        <dbReference type="EMBL" id="EFJ00022.1"/>
    </source>
</evidence>
<evidence type="ECO:0000256" key="4">
    <source>
        <dbReference type="ARBA" id="ARBA00022618"/>
    </source>
</evidence>
<dbReference type="HOGENOM" id="CLU_082311_0_0_1"/>
<dbReference type="AlphaFoldDB" id="D8PVF1"/>
<dbReference type="GO" id="GO:0005634">
    <property type="term" value="C:nucleus"/>
    <property type="evidence" value="ECO:0007669"/>
    <property type="project" value="InterPro"/>
</dbReference>
<keyword evidence="4" id="KW-0132">Cell division</keyword>
<evidence type="ECO:0000256" key="7">
    <source>
        <dbReference type="ARBA" id="ARBA00023054"/>
    </source>
</evidence>
<evidence type="ECO:0000256" key="9">
    <source>
        <dbReference type="ARBA" id="ARBA00023328"/>
    </source>
</evidence>
<protein>
    <recommendedName>
        <fullName evidence="12">Mis12 domain-containing protein</fullName>
    </recommendedName>
</protein>
<evidence type="ECO:0000256" key="3">
    <source>
        <dbReference type="ARBA" id="ARBA00022454"/>
    </source>
</evidence>
<dbReference type="GO" id="GO:0000070">
    <property type="term" value="P:mitotic sister chromatid segregation"/>
    <property type="evidence" value="ECO:0007669"/>
    <property type="project" value="TreeGrafter"/>
</dbReference>
<accession>D8PVF1</accession>
<dbReference type="GeneID" id="9595448"/>
<evidence type="ECO:0000256" key="5">
    <source>
        <dbReference type="ARBA" id="ARBA00022776"/>
    </source>
</evidence>
<keyword evidence="5" id="KW-0498">Mitosis</keyword>
<proteinExistence type="inferred from homology"/>
<dbReference type="PANTHER" id="PTHR14527">
    <property type="entry name" value="PROTEIN MIS12 HOMOLOG"/>
    <property type="match status" value="1"/>
</dbReference>
<gene>
    <name evidence="10" type="ORF">SCHCODRAFT_14071</name>
</gene>
<dbReference type="RefSeq" id="XP_003034924.1">
    <property type="nucleotide sequence ID" value="XM_003034878.1"/>
</dbReference>
<name>D8PVF1_SCHCM</name>
<dbReference type="Pfam" id="PF05859">
    <property type="entry name" value="Mis12"/>
    <property type="match status" value="1"/>
</dbReference>
<dbReference type="eggNOG" id="ENOG502S72R">
    <property type="taxonomic scope" value="Eukaryota"/>
</dbReference>
<evidence type="ECO:0008006" key="12">
    <source>
        <dbReference type="Google" id="ProtNLM"/>
    </source>
</evidence>
<evidence type="ECO:0000256" key="1">
    <source>
        <dbReference type="ARBA" id="ARBA00004629"/>
    </source>
</evidence>